<organism evidence="1 2">
    <name type="scientific">Ensifer canadensis</name>
    <dbReference type="NCBI Taxonomy" id="555315"/>
    <lineage>
        <taxon>Bacteria</taxon>
        <taxon>Pseudomonadati</taxon>
        <taxon>Pseudomonadota</taxon>
        <taxon>Alphaproteobacteria</taxon>
        <taxon>Hyphomicrobiales</taxon>
        <taxon>Rhizobiaceae</taxon>
        <taxon>Sinorhizobium/Ensifer group</taxon>
        <taxon>Ensifer</taxon>
    </lineage>
</organism>
<protein>
    <recommendedName>
        <fullName evidence="3">Transposase</fullName>
    </recommendedName>
</protein>
<evidence type="ECO:0000313" key="1">
    <source>
        <dbReference type="EMBL" id="MBM3089454.1"/>
    </source>
</evidence>
<name>A0AAW4FEK0_9HYPH</name>
<sequence>MRSGFPPGNAKNQRNRTLQWLRLGRSAQLHVSLNPIRFKDKNMQQFKELQRPLRV</sequence>
<comment type="caution">
    <text evidence="1">The sequence shown here is derived from an EMBL/GenBank/DDBJ whole genome shotgun (WGS) entry which is preliminary data.</text>
</comment>
<keyword evidence="2" id="KW-1185">Reference proteome</keyword>
<reference evidence="1 2" key="1">
    <citation type="submission" date="2020-01" db="EMBL/GenBank/DDBJ databases">
        <title>Draft genome assembly of Ensifer adhaerens T173.</title>
        <authorList>
            <person name="Craig J.E."/>
            <person name="Stinchcombe J.R."/>
        </authorList>
    </citation>
    <scope>NUCLEOTIDE SEQUENCE [LARGE SCALE GENOMIC DNA]</scope>
    <source>
        <strain evidence="1 2">T173</strain>
    </source>
</reference>
<dbReference type="EMBL" id="WXFA01000001">
    <property type="protein sequence ID" value="MBM3089454.1"/>
    <property type="molecule type" value="Genomic_DNA"/>
</dbReference>
<gene>
    <name evidence="1" type="ORF">GFB56_01290</name>
</gene>
<accession>A0AAW4FEK0</accession>
<evidence type="ECO:0008006" key="3">
    <source>
        <dbReference type="Google" id="ProtNLM"/>
    </source>
</evidence>
<dbReference type="AlphaFoldDB" id="A0AAW4FEK0"/>
<dbReference type="Proteomes" id="UP000744980">
    <property type="component" value="Unassembled WGS sequence"/>
</dbReference>
<proteinExistence type="predicted"/>
<evidence type="ECO:0000313" key="2">
    <source>
        <dbReference type="Proteomes" id="UP000744980"/>
    </source>
</evidence>